<name>A0A0N8ECG6_9CRUS</name>
<organism evidence="1">
    <name type="scientific">Daphnia magna</name>
    <dbReference type="NCBI Taxonomy" id="35525"/>
    <lineage>
        <taxon>Eukaryota</taxon>
        <taxon>Metazoa</taxon>
        <taxon>Ecdysozoa</taxon>
        <taxon>Arthropoda</taxon>
        <taxon>Crustacea</taxon>
        <taxon>Branchiopoda</taxon>
        <taxon>Diplostraca</taxon>
        <taxon>Cladocera</taxon>
        <taxon>Anomopoda</taxon>
        <taxon>Daphniidae</taxon>
        <taxon>Daphnia</taxon>
    </lineage>
</organism>
<protein>
    <submittedName>
        <fullName evidence="1">Uncharacterized protein</fullName>
    </submittedName>
</protein>
<sequence>MSKLEFGDRLIITWSFKGCRIYQPCVGIGLLAAFQQLGLVFFFPFVLFSLSVLPFFLLSFFHMNSRS</sequence>
<dbReference type="EMBL" id="GDIQ01040340">
    <property type="protein sequence ID" value="JAN54397.1"/>
    <property type="molecule type" value="Transcribed_RNA"/>
</dbReference>
<reference evidence="1" key="1">
    <citation type="submission" date="2015-10" db="EMBL/GenBank/DDBJ databases">
        <title>EvidentialGene: Evidence-directed Construction of Complete mRNA Transcriptomes without Genomes.</title>
        <authorList>
            <person name="Gilbert D.G."/>
        </authorList>
    </citation>
    <scope>NUCLEOTIDE SEQUENCE</scope>
</reference>
<evidence type="ECO:0000313" key="1">
    <source>
        <dbReference type="EMBL" id="JAN54397.1"/>
    </source>
</evidence>
<dbReference type="AlphaFoldDB" id="A0A0N8ECG6"/>
<accession>A0A0N8ECG6</accession>
<proteinExistence type="predicted"/>